<feature type="region of interest" description="Disordered" evidence="1">
    <location>
        <begin position="443"/>
        <end position="465"/>
    </location>
</feature>
<organism evidence="4 5">
    <name type="scientific">Helianthus annuus</name>
    <name type="common">Common sunflower</name>
    <dbReference type="NCBI Taxonomy" id="4232"/>
    <lineage>
        <taxon>Eukaryota</taxon>
        <taxon>Viridiplantae</taxon>
        <taxon>Streptophyta</taxon>
        <taxon>Embryophyta</taxon>
        <taxon>Tracheophyta</taxon>
        <taxon>Spermatophyta</taxon>
        <taxon>Magnoliopsida</taxon>
        <taxon>eudicotyledons</taxon>
        <taxon>Gunneridae</taxon>
        <taxon>Pentapetalae</taxon>
        <taxon>asterids</taxon>
        <taxon>campanulids</taxon>
        <taxon>Asterales</taxon>
        <taxon>Asteraceae</taxon>
        <taxon>Asteroideae</taxon>
        <taxon>Heliantheae alliance</taxon>
        <taxon>Heliantheae</taxon>
        <taxon>Helianthus</taxon>
    </lineage>
</organism>
<protein>
    <submittedName>
        <fullName evidence="4">Putative gag-polypeptide of LTR copia-type</fullName>
    </submittedName>
</protein>
<keyword evidence="5" id="KW-1185">Reference proteome</keyword>
<name>A0A251VK40_HELAN</name>
<evidence type="ECO:0000256" key="2">
    <source>
        <dbReference type="SAM" id="Phobius"/>
    </source>
</evidence>
<keyword evidence="2" id="KW-0472">Membrane</keyword>
<evidence type="ECO:0000313" key="3">
    <source>
        <dbReference type="EMBL" id="KAF5819854.1"/>
    </source>
</evidence>
<gene>
    <name evidence="4" type="ORF">HannXRQ_Chr02g0055671</name>
    <name evidence="3" type="ORF">HanXRQr2_Chr02g0082281</name>
</gene>
<dbReference type="Pfam" id="PF14223">
    <property type="entry name" value="Retrotran_gag_2"/>
    <property type="match status" value="1"/>
</dbReference>
<dbReference type="Proteomes" id="UP000215914">
    <property type="component" value="Chromosome 2"/>
</dbReference>
<dbReference type="AlphaFoldDB" id="A0A251VK40"/>
<dbReference type="InParanoid" id="A0A251VK40"/>
<feature type="transmembrane region" description="Helical" evidence="2">
    <location>
        <begin position="7"/>
        <end position="33"/>
    </location>
</feature>
<evidence type="ECO:0000313" key="4">
    <source>
        <dbReference type="EMBL" id="OTG35332.1"/>
    </source>
</evidence>
<dbReference type="EMBL" id="CM007891">
    <property type="protein sequence ID" value="OTG35332.1"/>
    <property type="molecule type" value="Genomic_DNA"/>
</dbReference>
<dbReference type="EMBL" id="MNCJ02000317">
    <property type="protein sequence ID" value="KAF5819854.1"/>
    <property type="molecule type" value="Genomic_DNA"/>
</dbReference>
<sequence>MICQPLFVIVFSYGSFFFLLFSLVPFLFVILFINIQYFPVVQNSNCSYGIRARFTFVTCSSSTLFKPSFFQTHRSLTTMGDENNKNDDLALQISNLLKTSLNNHNQTQKQNLSDCLKISLKLNSQNYALWARMIRVAIGGKSKALLNHLSGDPKPPESTAAEYEQWEQNDLIVFSWLIQNIEPALASNLTEFPTAKTLWDALVVTYSSGKDKLQTFDLHVKSNGIKQNGSSLEDFWINMQGIWGETERRDPNPMTCITDIATYNKIRSEQKLFKFLNALDRQYDTIKMEILRWDPLPSAEGAYAAVRKEMAHQGILGTTADNSSLNNGVAAGLAANGSKEVGLGFLSKGRTGQRNFNSGSSPRIDKTKLKCDHCGMMKHTKDQCFRLVGYPEWWNDGHKRGNKEGKAVAAIGNTEGIGENQPRNGNDQSRLSGFGGVAFAGNKNTQTSEEIDGGYQDGSDHWAWH</sequence>
<proteinExistence type="predicted"/>
<dbReference type="Gramene" id="mRNA:HanXRQr2_Chr02g0082281">
    <property type="protein sequence ID" value="mRNA:HanXRQr2_Chr02g0082281"/>
    <property type="gene ID" value="HanXRQr2_Chr02g0082281"/>
</dbReference>
<keyword evidence="2" id="KW-1133">Transmembrane helix</keyword>
<accession>A0A251VK40</accession>
<dbReference type="PANTHER" id="PTHR34222">
    <property type="entry name" value="GAG_PRE-INTEGRS DOMAIN-CONTAINING PROTEIN"/>
    <property type="match status" value="1"/>
</dbReference>
<dbReference type="PANTHER" id="PTHR34222:SF43">
    <property type="entry name" value="RETROTRANSPOSON GAG DOMAIN-CONTAINING PROTEIN"/>
    <property type="match status" value="1"/>
</dbReference>
<reference evidence="3 5" key="1">
    <citation type="journal article" date="2017" name="Nature">
        <title>The sunflower genome provides insights into oil metabolism, flowering and Asterid evolution.</title>
        <authorList>
            <person name="Badouin H."/>
            <person name="Gouzy J."/>
            <person name="Grassa C.J."/>
            <person name="Murat F."/>
            <person name="Staton S.E."/>
            <person name="Cottret L."/>
            <person name="Lelandais-Briere C."/>
            <person name="Owens G.L."/>
            <person name="Carrere S."/>
            <person name="Mayjonade B."/>
            <person name="Legrand L."/>
            <person name="Gill N."/>
            <person name="Kane N.C."/>
            <person name="Bowers J.E."/>
            <person name="Hubner S."/>
            <person name="Bellec A."/>
            <person name="Berard A."/>
            <person name="Berges H."/>
            <person name="Blanchet N."/>
            <person name="Boniface M.C."/>
            <person name="Brunel D."/>
            <person name="Catrice O."/>
            <person name="Chaidir N."/>
            <person name="Claudel C."/>
            <person name="Donnadieu C."/>
            <person name="Faraut T."/>
            <person name="Fievet G."/>
            <person name="Helmstetter N."/>
            <person name="King M."/>
            <person name="Knapp S.J."/>
            <person name="Lai Z."/>
            <person name="Le Paslier M.C."/>
            <person name="Lippi Y."/>
            <person name="Lorenzon L."/>
            <person name="Mandel J.R."/>
            <person name="Marage G."/>
            <person name="Marchand G."/>
            <person name="Marquand E."/>
            <person name="Bret-Mestries E."/>
            <person name="Morien E."/>
            <person name="Nambeesan S."/>
            <person name="Nguyen T."/>
            <person name="Pegot-Espagnet P."/>
            <person name="Pouilly N."/>
            <person name="Raftis F."/>
            <person name="Sallet E."/>
            <person name="Schiex T."/>
            <person name="Thomas J."/>
            <person name="Vandecasteele C."/>
            <person name="Vares D."/>
            <person name="Vear F."/>
            <person name="Vautrin S."/>
            <person name="Crespi M."/>
            <person name="Mangin B."/>
            <person name="Burke J.M."/>
            <person name="Salse J."/>
            <person name="Munos S."/>
            <person name="Vincourt P."/>
            <person name="Rieseberg L.H."/>
            <person name="Langlade N.B."/>
        </authorList>
    </citation>
    <scope>NUCLEOTIDE SEQUENCE [LARGE SCALE GENOMIC DNA]</scope>
    <source>
        <strain evidence="5">cv. SF193</strain>
        <tissue evidence="3">Leaves</tissue>
    </source>
</reference>
<evidence type="ECO:0000256" key="1">
    <source>
        <dbReference type="SAM" id="MobiDB-lite"/>
    </source>
</evidence>
<reference evidence="4" key="2">
    <citation type="submission" date="2017-02" db="EMBL/GenBank/DDBJ databases">
        <title>Sunflower complete genome.</title>
        <authorList>
            <person name="Langlade N."/>
            <person name="Munos S."/>
        </authorList>
    </citation>
    <scope>NUCLEOTIDE SEQUENCE [LARGE SCALE GENOMIC DNA]</scope>
    <source>
        <tissue evidence="4">Leaves</tissue>
    </source>
</reference>
<keyword evidence="2" id="KW-0812">Transmembrane</keyword>
<reference evidence="3" key="3">
    <citation type="submission" date="2020-06" db="EMBL/GenBank/DDBJ databases">
        <title>Helianthus annuus Genome sequencing and assembly Release 2.</title>
        <authorList>
            <person name="Gouzy J."/>
            <person name="Langlade N."/>
            <person name="Munos S."/>
        </authorList>
    </citation>
    <scope>NUCLEOTIDE SEQUENCE</scope>
    <source>
        <tissue evidence="3">Leaves</tissue>
    </source>
</reference>
<evidence type="ECO:0000313" key="5">
    <source>
        <dbReference type="Proteomes" id="UP000215914"/>
    </source>
</evidence>